<evidence type="ECO:0000256" key="1">
    <source>
        <dbReference type="SAM" id="MobiDB-lite"/>
    </source>
</evidence>
<evidence type="ECO:0008006" key="4">
    <source>
        <dbReference type="Google" id="ProtNLM"/>
    </source>
</evidence>
<dbReference type="RefSeq" id="WP_279249350.1">
    <property type="nucleotide sequence ID" value="NZ_SHNO01000001.1"/>
</dbReference>
<dbReference type="Proteomes" id="UP001143304">
    <property type="component" value="Unassembled WGS sequence"/>
</dbReference>
<gene>
    <name evidence="2" type="ORF">EYC82_09750</name>
</gene>
<reference evidence="2" key="1">
    <citation type="submission" date="2019-02" db="EMBL/GenBank/DDBJ databases">
        <authorList>
            <person name="Li S.-H."/>
        </authorList>
    </citation>
    <scope>NUCLEOTIDE SEQUENCE</scope>
    <source>
        <strain evidence="2">IMCC11814</strain>
    </source>
</reference>
<comment type="caution">
    <text evidence="2">The sequence shown here is derived from an EMBL/GenBank/DDBJ whole genome shotgun (WGS) entry which is preliminary data.</text>
</comment>
<evidence type="ECO:0000313" key="3">
    <source>
        <dbReference type="Proteomes" id="UP001143304"/>
    </source>
</evidence>
<dbReference type="EMBL" id="SHNO01000001">
    <property type="protein sequence ID" value="MCX2977636.1"/>
    <property type="molecule type" value="Genomic_DNA"/>
</dbReference>
<feature type="region of interest" description="Disordered" evidence="1">
    <location>
        <begin position="22"/>
        <end position="62"/>
    </location>
</feature>
<organism evidence="2 3">
    <name type="scientific">Candidatus Marimicrobium litorale</name>
    <dbReference type="NCBI Taxonomy" id="2518991"/>
    <lineage>
        <taxon>Bacteria</taxon>
        <taxon>Pseudomonadati</taxon>
        <taxon>Pseudomonadota</taxon>
        <taxon>Gammaproteobacteria</taxon>
        <taxon>Cellvibrionales</taxon>
        <taxon>Halieaceae</taxon>
        <taxon>Marimicrobium</taxon>
    </lineage>
</organism>
<name>A0ABT3T5S7_9GAMM</name>
<sequence length="62" mass="7184">MKRLDEGKVSLVEFLASIRYRQRGHHGRKNPAEPSQFAQFSPLTRNNETTSTEERLLVRSVN</sequence>
<feature type="compositionally biased region" description="Basic and acidic residues" evidence="1">
    <location>
        <begin position="52"/>
        <end position="62"/>
    </location>
</feature>
<evidence type="ECO:0000313" key="2">
    <source>
        <dbReference type="EMBL" id="MCX2977636.1"/>
    </source>
</evidence>
<keyword evidence="3" id="KW-1185">Reference proteome</keyword>
<accession>A0ABT3T5S7</accession>
<protein>
    <recommendedName>
        <fullName evidence="4">Transposase</fullName>
    </recommendedName>
</protein>
<proteinExistence type="predicted"/>